<name>A0AAD6SEM5_9AGAR</name>
<comment type="caution">
    <text evidence="2">The sequence shown here is derived from an EMBL/GenBank/DDBJ whole genome shotgun (WGS) entry which is preliminary data.</text>
</comment>
<organism evidence="2 3">
    <name type="scientific">Mycena alexandri</name>
    <dbReference type="NCBI Taxonomy" id="1745969"/>
    <lineage>
        <taxon>Eukaryota</taxon>
        <taxon>Fungi</taxon>
        <taxon>Dikarya</taxon>
        <taxon>Basidiomycota</taxon>
        <taxon>Agaricomycotina</taxon>
        <taxon>Agaricomycetes</taxon>
        <taxon>Agaricomycetidae</taxon>
        <taxon>Agaricales</taxon>
        <taxon>Marasmiineae</taxon>
        <taxon>Mycenaceae</taxon>
        <taxon>Mycena</taxon>
    </lineage>
</organism>
<protein>
    <submittedName>
        <fullName evidence="2">Uncharacterized protein</fullName>
    </submittedName>
</protein>
<dbReference type="AlphaFoldDB" id="A0AAD6SEM5"/>
<evidence type="ECO:0000313" key="2">
    <source>
        <dbReference type="EMBL" id="KAJ7023997.1"/>
    </source>
</evidence>
<accession>A0AAD6SEM5</accession>
<dbReference type="EMBL" id="JARJCM010000177">
    <property type="protein sequence ID" value="KAJ7023997.1"/>
    <property type="molecule type" value="Genomic_DNA"/>
</dbReference>
<keyword evidence="1" id="KW-0732">Signal</keyword>
<sequence>MNFTLAFLSLLSVVSAAVMPTMNMIVPTTHRVVSVEEYMGRNMTNEHLDKRTPGNVFLCTDAGFQGTCVEITGAFDGGCVDLGFDLDNLVSSFGPDPGQTCIVYNAHGCADSGAGDPAFAYFISFPGVSDLSQPFIGSDGHQNAPFNDIISSYQCFFTTT</sequence>
<feature type="signal peptide" evidence="1">
    <location>
        <begin position="1"/>
        <end position="16"/>
    </location>
</feature>
<dbReference type="Proteomes" id="UP001218188">
    <property type="component" value="Unassembled WGS sequence"/>
</dbReference>
<evidence type="ECO:0000256" key="1">
    <source>
        <dbReference type="SAM" id="SignalP"/>
    </source>
</evidence>
<feature type="chain" id="PRO_5042272436" evidence="1">
    <location>
        <begin position="17"/>
        <end position="160"/>
    </location>
</feature>
<reference evidence="2" key="1">
    <citation type="submission" date="2023-03" db="EMBL/GenBank/DDBJ databases">
        <title>Massive genome expansion in bonnet fungi (Mycena s.s.) driven by repeated elements and novel gene families across ecological guilds.</title>
        <authorList>
            <consortium name="Lawrence Berkeley National Laboratory"/>
            <person name="Harder C.B."/>
            <person name="Miyauchi S."/>
            <person name="Viragh M."/>
            <person name="Kuo A."/>
            <person name="Thoen E."/>
            <person name="Andreopoulos B."/>
            <person name="Lu D."/>
            <person name="Skrede I."/>
            <person name="Drula E."/>
            <person name="Henrissat B."/>
            <person name="Morin E."/>
            <person name="Kohler A."/>
            <person name="Barry K."/>
            <person name="LaButti K."/>
            <person name="Morin E."/>
            <person name="Salamov A."/>
            <person name="Lipzen A."/>
            <person name="Mereny Z."/>
            <person name="Hegedus B."/>
            <person name="Baldrian P."/>
            <person name="Stursova M."/>
            <person name="Weitz H."/>
            <person name="Taylor A."/>
            <person name="Grigoriev I.V."/>
            <person name="Nagy L.G."/>
            <person name="Martin F."/>
            <person name="Kauserud H."/>
        </authorList>
    </citation>
    <scope>NUCLEOTIDE SEQUENCE</scope>
    <source>
        <strain evidence="2">CBHHK200</strain>
    </source>
</reference>
<evidence type="ECO:0000313" key="3">
    <source>
        <dbReference type="Proteomes" id="UP001218188"/>
    </source>
</evidence>
<gene>
    <name evidence="2" type="ORF">C8F04DRAFT_1401366</name>
</gene>
<keyword evidence="3" id="KW-1185">Reference proteome</keyword>
<proteinExistence type="predicted"/>